<dbReference type="Gene3D" id="1.10.630.10">
    <property type="entry name" value="Cytochrome P450"/>
    <property type="match status" value="1"/>
</dbReference>
<keyword evidence="5" id="KW-0408">Iron</keyword>
<dbReference type="GO" id="GO:0020037">
    <property type="term" value="F:heme binding"/>
    <property type="evidence" value="ECO:0007669"/>
    <property type="project" value="InterPro"/>
</dbReference>
<comment type="cofactor">
    <cofactor evidence="1">
        <name>heme</name>
        <dbReference type="ChEBI" id="CHEBI:30413"/>
    </cofactor>
</comment>
<dbReference type="GO" id="GO:0016712">
    <property type="term" value="F:oxidoreductase activity, acting on paired donors, with incorporation or reduction of molecular oxygen, reduced flavin or flavoprotein as one donor, and incorporation of one atom of oxygen"/>
    <property type="evidence" value="ECO:0007669"/>
    <property type="project" value="TreeGrafter"/>
</dbReference>
<feature type="transmembrane region" description="Helical" evidence="7">
    <location>
        <begin position="5"/>
        <end position="25"/>
    </location>
</feature>
<keyword evidence="8" id="KW-1185">Reference proteome</keyword>
<evidence type="ECO:0000256" key="6">
    <source>
        <dbReference type="ARBA" id="ARBA00023033"/>
    </source>
</evidence>
<comment type="similarity">
    <text evidence="2">Belongs to the cytochrome P450 family.</text>
</comment>
<evidence type="ECO:0000256" key="4">
    <source>
        <dbReference type="ARBA" id="ARBA00023002"/>
    </source>
</evidence>
<sequence>MKHTWLQIFAFTSLTLISVGFIHFIKSISIIQYQVYAIIVAFSCLYIFHEIYWKRRHLPPGPIPLLAAGNMLEVLLNPNVDMLFLKWRKKYGGIFTFWMGPIPMVMVSDVDTMKRYFIKNADIFSSRWRNYITETILDGFNGVVQIDGEKWREQRRFSLHVLRDFGVGRALIEEKIMNQVDYLMEHLNSYSKTQKTLDLSGPLAVCVGNIINDVLFGKTFRHDDPEFRLLHEMLDRQSSLVIKPIMGLYLVAPWTTNVPLINAPWLELISIRDALWSFLSKQLQEHKKVFNPDIEPADFTFTYLKEMYERKIDEVDMGFFSEKQLLMLLLDLFFAGMETTVTTSKWGFLMLILHPEVQARAQQELDQLPTRIHLHDRTKLVYVQAMINVRL</sequence>
<dbReference type="AlphaFoldDB" id="A0A914C1T6"/>
<dbReference type="InterPro" id="IPR001128">
    <property type="entry name" value="Cyt_P450"/>
</dbReference>
<dbReference type="Proteomes" id="UP000887540">
    <property type="component" value="Unplaced"/>
</dbReference>
<dbReference type="GO" id="GO:0006805">
    <property type="term" value="P:xenobiotic metabolic process"/>
    <property type="evidence" value="ECO:0007669"/>
    <property type="project" value="TreeGrafter"/>
</dbReference>
<keyword evidence="7" id="KW-0812">Transmembrane</keyword>
<dbReference type="InterPro" id="IPR036396">
    <property type="entry name" value="Cyt_P450_sf"/>
</dbReference>
<dbReference type="FunFam" id="1.10.630.10:FF:000036">
    <property type="entry name" value="CYtochrome P450 family"/>
    <property type="match status" value="1"/>
</dbReference>
<dbReference type="InterPro" id="IPR050182">
    <property type="entry name" value="Cytochrome_P450_fam2"/>
</dbReference>
<evidence type="ECO:0000256" key="7">
    <source>
        <dbReference type="SAM" id="Phobius"/>
    </source>
</evidence>
<dbReference type="InterPro" id="IPR002401">
    <property type="entry name" value="Cyt_P450_E_grp-I"/>
</dbReference>
<evidence type="ECO:0000256" key="3">
    <source>
        <dbReference type="ARBA" id="ARBA00022723"/>
    </source>
</evidence>
<dbReference type="PANTHER" id="PTHR24300">
    <property type="entry name" value="CYTOCHROME P450 508A4-RELATED"/>
    <property type="match status" value="1"/>
</dbReference>
<keyword evidence="3" id="KW-0479">Metal-binding</keyword>
<keyword evidence="7" id="KW-0472">Membrane</keyword>
<feature type="transmembrane region" description="Helical" evidence="7">
    <location>
        <begin position="91"/>
        <end position="108"/>
    </location>
</feature>
<dbReference type="PRINTS" id="PR00463">
    <property type="entry name" value="EP450I"/>
</dbReference>
<keyword evidence="4" id="KW-0560">Oxidoreductase</keyword>
<dbReference type="Pfam" id="PF00067">
    <property type="entry name" value="p450"/>
    <property type="match status" value="1"/>
</dbReference>
<protein>
    <submittedName>
        <fullName evidence="9">Cytochrome P450</fullName>
    </submittedName>
</protein>
<evidence type="ECO:0000256" key="2">
    <source>
        <dbReference type="ARBA" id="ARBA00010617"/>
    </source>
</evidence>
<evidence type="ECO:0000313" key="9">
    <source>
        <dbReference type="WBParaSite" id="ACRNAN_Path_1481.g5788.t1"/>
    </source>
</evidence>
<reference evidence="9" key="1">
    <citation type="submission" date="2022-11" db="UniProtKB">
        <authorList>
            <consortium name="WormBaseParasite"/>
        </authorList>
    </citation>
    <scope>IDENTIFICATION</scope>
</reference>
<accession>A0A914C1T6</accession>
<feature type="transmembrane region" description="Helical" evidence="7">
    <location>
        <begin position="31"/>
        <end position="48"/>
    </location>
</feature>
<dbReference type="GO" id="GO:0005506">
    <property type="term" value="F:iron ion binding"/>
    <property type="evidence" value="ECO:0007669"/>
    <property type="project" value="InterPro"/>
</dbReference>
<dbReference type="PANTHER" id="PTHR24300:SF414">
    <property type="entry name" value="CYTOCHROME P450 FAMILY"/>
    <property type="match status" value="1"/>
</dbReference>
<dbReference type="GO" id="GO:0006082">
    <property type="term" value="P:organic acid metabolic process"/>
    <property type="evidence" value="ECO:0007669"/>
    <property type="project" value="TreeGrafter"/>
</dbReference>
<evidence type="ECO:0000256" key="5">
    <source>
        <dbReference type="ARBA" id="ARBA00023004"/>
    </source>
</evidence>
<organism evidence="8 9">
    <name type="scientific">Acrobeloides nanus</name>
    <dbReference type="NCBI Taxonomy" id="290746"/>
    <lineage>
        <taxon>Eukaryota</taxon>
        <taxon>Metazoa</taxon>
        <taxon>Ecdysozoa</taxon>
        <taxon>Nematoda</taxon>
        <taxon>Chromadorea</taxon>
        <taxon>Rhabditida</taxon>
        <taxon>Tylenchina</taxon>
        <taxon>Cephalobomorpha</taxon>
        <taxon>Cephaloboidea</taxon>
        <taxon>Cephalobidae</taxon>
        <taxon>Acrobeloides</taxon>
    </lineage>
</organism>
<name>A0A914C1T6_9BILA</name>
<evidence type="ECO:0000256" key="1">
    <source>
        <dbReference type="ARBA" id="ARBA00001971"/>
    </source>
</evidence>
<keyword evidence="6" id="KW-0503">Monooxygenase</keyword>
<dbReference type="WBParaSite" id="ACRNAN_Path_1481.g5788.t1">
    <property type="protein sequence ID" value="ACRNAN_Path_1481.g5788.t1"/>
    <property type="gene ID" value="ACRNAN_Path_1481.g5788"/>
</dbReference>
<dbReference type="GO" id="GO:0005737">
    <property type="term" value="C:cytoplasm"/>
    <property type="evidence" value="ECO:0007669"/>
    <property type="project" value="TreeGrafter"/>
</dbReference>
<evidence type="ECO:0000313" key="8">
    <source>
        <dbReference type="Proteomes" id="UP000887540"/>
    </source>
</evidence>
<proteinExistence type="inferred from homology"/>
<keyword evidence="7" id="KW-1133">Transmembrane helix</keyword>
<dbReference type="SUPFAM" id="SSF48264">
    <property type="entry name" value="Cytochrome P450"/>
    <property type="match status" value="1"/>
</dbReference>